<sequence>MSQASGSSSVHVDEEMWTQTRLRALLDATRSVVAEIDLTAVLRTIVRSAVDLVDARYGALGVLAPEGGLEEFVHVGMPDDVVARIGRLPEGRGLLGALIDDPDPILLDAISGDPRSVGFLRGIRP</sequence>
<name>A0ABM8H0R3_9MICO</name>
<reference evidence="2" key="1">
    <citation type="journal article" date="2019" name="Int. J. Syst. Evol. Microbiol.">
        <title>The Global Catalogue of Microorganisms (GCM) 10K type strain sequencing project: providing services to taxonomists for standard genome sequencing and annotation.</title>
        <authorList>
            <consortium name="The Broad Institute Genomics Platform"/>
            <consortium name="The Broad Institute Genome Sequencing Center for Infectious Disease"/>
            <person name="Wu L."/>
            <person name="Ma J."/>
        </authorList>
    </citation>
    <scope>NUCLEOTIDE SEQUENCE [LARGE SCALE GENOMIC DNA]</scope>
    <source>
        <strain evidence="2">NBRC 109019</strain>
    </source>
</reference>
<dbReference type="Proteomes" id="UP001321477">
    <property type="component" value="Chromosome"/>
</dbReference>
<organism evidence="1 2">
    <name type="scientific">Agromyces marinus</name>
    <dbReference type="NCBI Taxonomy" id="1389020"/>
    <lineage>
        <taxon>Bacteria</taxon>
        <taxon>Bacillati</taxon>
        <taxon>Actinomycetota</taxon>
        <taxon>Actinomycetes</taxon>
        <taxon>Micrococcales</taxon>
        <taxon>Microbacteriaceae</taxon>
        <taxon>Agromyces</taxon>
    </lineage>
</organism>
<dbReference type="EMBL" id="AP027734">
    <property type="protein sequence ID" value="BDZ54318.1"/>
    <property type="molecule type" value="Genomic_DNA"/>
</dbReference>
<keyword evidence="2" id="KW-1185">Reference proteome</keyword>
<evidence type="ECO:0008006" key="3">
    <source>
        <dbReference type="Google" id="ProtNLM"/>
    </source>
</evidence>
<evidence type="ECO:0000313" key="2">
    <source>
        <dbReference type="Proteomes" id="UP001321477"/>
    </source>
</evidence>
<gene>
    <name evidence="1" type="ORF">GCM10025870_13910</name>
</gene>
<accession>A0ABM8H0R3</accession>
<proteinExistence type="predicted"/>
<dbReference type="SUPFAM" id="SSF55781">
    <property type="entry name" value="GAF domain-like"/>
    <property type="match status" value="1"/>
</dbReference>
<dbReference type="Gene3D" id="3.30.450.40">
    <property type="match status" value="1"/>
</dbReference>
<evidence type="ECO:0000313" key="1">
    <source>
        <dbReference type="EMBL" id="BDZ54318.1"/>
    </source>
</evidence>
<dbReference type="InterPro" id="IPR029016">
    <property type="entry name" value="GAF-like_dom_sf"/>
</dbReference>
<protein>
    <recommendedName>
        <fullName evidence="3">Histidine kinase</fullName>
    </recommendedName>
</protein>